<feature type="transmembrane region" description="Helical" evidence="1">
    <location>
        <begin position="141"/>
        <end position="165"/>
    </location>
</feature>
<keyword evidence="3" id="KW-1185">Reference proteome</keyword>
<dbReference type="InParanoid" id="A0A1X7VND3"/>
<dbReference type="PANTHER" id="PTHR12242:SF45">
    <property type="entry name" value="MARVEL DOMAIN-CONTAINING PROTEIN"/>
    <property type="match status" value="1"/>
</dbReference>
<dbReference type="AlphaFoldDB" id="A0A1X7VND3"/>
<keyword evidence="1" id="KW-1133">Transmembrane helix</keyword>
<accession>A0A1X7VND3</accession>
<dbReference type="STRING" id="400682.A0A1X7VND3"/>
<keyword evidence="1" id="KW-0812">Transmembrane</keyword>
<feature type="transmembrane region" description="Helical" evidence="1">
    <location>
        <begin position="203"/>
        <end position="223"/>
    </location>
</feature>
<feature type="transmembrane region" description="Helical" evidence="1">
    <location>
        <begin position="250"/>
        <end position="273"/>
    </location>
</feature>
<evidence type="ECO:0000256" key="1">
    <source>
        <dbReference type="SAM" id="Phobius"/>
    </source>
</evidence>
<dbReference type="OrthoDB" id="419711at2759"/>
<evidence type="ECO:0000313" key="2">
    <source>
        <dbReference type="EnsemblMetazoa" id="Aqu2.1.41911_001"/>
    </source>
</evidence>
<dbReference type="EnsemblMetazoa" id="XM_020003055.1">
    <property type="protein sequence ID" value="XP_019858614.1"/>
    <property type="gene ID" value="LOC109586834"/>
</dbReference>
<name>A0A1X7VND3_AMPQE</name>
<keyword evidence="1" id="KW-0472">Membrane</keyword>
<evidence type="ECO:0000313" key="3">
    <source>
        <dbReference type="Proteomes" id="UP000007879"/>
    </source>
</evidence>
<organism evidence="2">
    <name type="scientific">Amphimedon queenslandica</name>
    <name type="common">Sponge</name>
    <dbReference type="NCBI Taxonomy" id="400682"/>
    <lineage>
        <taxon>Eukaryota</taxon>
        <taxon>Metazoa</taxon>
        <taxon>Porifera</taxon>
        <taxon>Demospongiae</taxon>
        <taxon>Heteroscleromorpha</taxon>
        <taxon>Haplosclerida</taxon>
        <taxon>Niphatidae</taxon>
        <taxon>Amphimedon</taxon>
    </lineage>
</organism>
<evidence type="ECO:0008006" key="4">
    <source>
        <dbReference type="Google" id="ProtNLM"/>
    </source>
</evidence>
<dbReference type="EnsemblMetazoa" id="Aqu2.1.41911_001">
    <property type="protein sequence ID" value="Aqu2.1.41911_001"/>
    <property type="gene ID" value="Aqu2.1.41911"/>
</dbReference>
<dbReference type="GO" id="GO:0016020">
    <property type="term" value="C:membrane"/>
    <property type="evidence" value="ECO:0007669"/>
    <property type="project" value="TreeGrafter"/>
</dbReference>
<gene>
    <name evidence="2" type="primary">109586834</name>
</gene>
<proteinExistence type="predicted"/>
<dbReference type="Proteomes" id="UP000007879">
    <property type="component" value="Unassembled WGS sequence"/>
</dbReference>
<reference evidence="3" key="1">
    <citation type="journal article" date="2010" name="Nature">
        <title>The Amphimedon queenslandica genome and the evolution of animal complexity.</title>
        <authorList>
            <person name="Srivastava M."/>
            <person name="Simakov O."/>
            <person name="Chapman J."/>
            <person name="Fahey B."/>
            <person name="Gauthier M.E."/>
            <person name="Mitros T."/>
            <person name="Richards G.S."/>
            <person name="Conaco C."/>
            <person name="Dacre M."/>
            <person name="Hellsten U."/>
            <person name="Larroux C."/>
            <person name="Putnam N.H."/>
            <person name="Stanke M."/>
            <person name="Adamska M."/>
            <person name="Darling A."/>
            <person name="Degnan S.M."/>
            <person name="Oakley T.H."/>
            <person name="Plachetzki D.C."/>
            <person name="Zhai Y."/>
            <person name="Adamski M."/>
            <person name="Calcino A."/>
            <person name="Cummins S.F."/>
            <person name="Goodstein D.M."/>
            <person name="Harris C."/>
            <person name="Jackson D.J."/>
            <person name="Leys S.P."/>
            <person name="Shu S."/>
            <person name="Woodcroft B.J."/>
            <person name="Vervoort M."/>
            <person name="Kosik K.S."/>
            <person name="Manning G."/>
            <person name="Degnan B.M."/>
            <person name="Rokhsar D.S."/>
        </authorList>
    </citation>
    <scope>NUCLEOTIDE SEQUENCE [LARGE SCALE GENOMIC DNA]</scope>
</reference>
<protein>
    <recommendedName>
        <fullName evidence="4">Protein rolling stone</fullName>
    </recommendedName>
</protein>
<dbReference type="PANTHER" id="PTHR12242">
    <property type="entry name" value="OS02G0130600 PROTEIN-RELATED"/>
    <property type="match status" value="1"/>
</dbReference>
<feature type="transmembrane region" description="Helical" evidence="1">
    <location>
        <begin position="43"/>
        <end position="63"/>
    </location>
</feature>
<dbReference type="KEGG" id="aqu:109586834"/>
<sequence>MSLLRGLRWELHVSNFCFFHYNWRIFIYTPWLPPTLHFQCIYLAYRWVLAIYSFIYFILIIYYVREYTLVYFTSWSQYLFTFYQLWSSISVTVHHMKLGIPYCKKKCNSEKRKVVSSTDLPSKPTGCWCGLKYNVLKWHECIHWISFFLAGEATSGLIFLYWVFIYNPKKGIDHWEISTHLLNGLLSWINVWITQIPFRAHHVIYTIIYSATYCTFTGFYYAAGGGNIQNNDRYIYSILDYGNYPVKATFFVLAAALIYAPLVHLFFYANYLLREGLIHVLVKRGYCKWLLEKELGEENEMEPIIQE</sequence>
<reference evidence="2" key="2">
    <citation type="submission" date="2017-05" db="UniProtKB">
        <authorList>
            <consortium name="EnsemblMetazoa"/>
        </authorList>
    </citation>
    <scope>IDENTIFICATION</scope>
</reference>